<dbReference type="EMBL" id="SNRW01006918">
    <property type="protein sequence ID" value="KAA6382189.1"/>
    <property type="molecule type" value="Genomic_DNA"/>
</dbReference>
<accession>A0A5J4VIK9</accession>
<sequence length="92" mass="10652">MQIAKNLQTPAALRIIQLGKKTAFEIEHARMEAATRLHILIWRMRDREVFSVVDIPAMAWMIGRIWFCIGDLEQSLLDSLIYITQRGAEIVQ</sequence>
<proteinExistence type="predicted"/>
<organism evidence="1 2">
    <name type="scientific">Streblomastix strix</name>
    <dbReference type="NCBI Taxonomy" id="222440"/>
    <lineage>
        <taxon>Eukaryota</taxon>
        <taxon>Metamonada</taxon>
        <taxon>Preaxostyla</taxon>
        <taxon>Oxymonadida</taxon>
        <taxon>Streblomastigidae</taxon>
        <taxon>Streblomastix</taxon>
    </lineage>
</organism>
<dbReference type="Proteomes" id="UP000324800">
    <property type="component" value="Unassembled WGS sequence"/>
</dbReference>
<evidence type="ECO:0000313" key="2">
    <source>
        <dbReference type="Proteomes" id="UP000324800"/>
    </source>
</evidence>
<evidence type="ECO:0000313" key="1">
    <source>
        <dbReference type="EMBL" id="KAA6382189.1"/>
    </source>
</evidence>
<protein>
    <submittedName>
        <fullName evidence="1">Uncharacterized protein</fullName>
    </submittedName>
</protein>
<reference evidence="1 2" key="1">
    <citation type="submission" date="2019-03" db="EMBL/GenBank/DDBJ databases">
        <title>Single cell metagenomics reveals metabolic interactions within the superorganism composed of flagellate Streblomastix strix and complex community of Bacteroidetes bacteria on its surface.</title>
        <authorList>
            <person name="Treitli S.C."/>
            <person name="Kolisko M."/>
            <person name="Husnik F."/>
            <person name="Keeling P."/>
            <person name="Hampl V."/>
        </authorList>
    </citation>
    <scope>NUCLEOTIDE SEQUENCE [LARGE SCALE GENOMIC DNA]</scope>
    <source>
        <strain evidence="1">ST1C</strain>
    </source>
</reference>
<name>A0A5J4VIK9_9EUKA</name>
<comment type="caution">
    <text evidence="1">The sequence shown here is derived from an EMBL/GenBank/DDBJ whole genome shotgun (WGS) entry which is preliminary data.</text>
</comment>
<gene>
    <name evidence="1" type="ORF">EZS28_022282</name>
</gene>
<dbReference type="AlphaFoldDB" id="A0A5J4VIK9"/>